<keyword evidence="8" id="KW-0902">Two-component regulatory system</keyword>
<name>A0A7W4TJ54_KINRA</name>
<evidence type="ECO:0000259" key="12">
    <source>
        <dbReference type="Pfam" id="PF07730"/>
    </source>
</evidence>
<dbReference type="CDD" id="cd16917">
    <property type="entry name" value="HATPase_UhpB-NarQ-NarX-like"/>
    <property type="match status" value="1"/>
</dbReference>
<accession>A0A7W4TJ54</accession>
<keyword evidence="5" id="KW-0547">Nucleotide-binding</keyword>
<feature type="domain" description="Signal transduction histidine kinase subgroup 3 dimerisation and phosphoacceptor" evidence="12">
    <location>
        <begin position="270"/>
        <end position="335"/>
    </location>
</feature>
<dbReference type="PANTHER" id="PTHR24421">
    <property type="entry name" value="NITRATE/NITRITE SENSOR PROTEIN NARX-RELATED"/>
    <property type="match status" value="1"/>
</dbReference>
<feature type="transmembrane region" description="Helical" evidence="10">
    <location>
        <begin position="56"/>
        <end position="75"/>
    </location>
</feature>
<evidence type="ECO:0000256" key="4">
    <source>
        <dbReference type="ARBA" id="ARBA00022679"/>
    </source>
</evidence>
<feature type="transmembrane region" description="Helical" evidence="10">
    <location>
        <begin position="118"/>
        <end position="139"/>
    </location>
</feature>
<dbReference type="Pfam" id="PF07730">
    <property type="entry name" value="HisKA_3"/>
    <property type="match status" value="1"/>
</dbReference>
<reference evidence="13 14" key="2">
    <citation type="submission" date="2020-08" db="EMBL/GenBank/DDBJ databases">
        <authorList>
            <person name="Partida-Martinez L."/>
            <person name="Huntemann M."/>
            <person name="Clum A."/>
            <person name="Wang J."/>
            <person name="Palaniappan K."/>
            <person name="Ritter S."/>
            <person name="Chen I.-M."/>
            <person name="Stamatis D."/>
            <person name="Reddy T."/>
            <person name="O'Malley R."/>
            <person name="Daum C."/>
            <person name="Shapiro N."/>
            <person name="Ivanova N."/>
            <person name="Kyrpides N."/>
            <person name="Woyke T."/>
        </authorList>
    </citation>
    <scope>NUCLEOTIDE SEQUENCE [LARGE SCALE GENOMIC DNA]</scope>
    <source>
        <strain evidence="13 14">AS2.23</strain>
    </source>
</reference>
<evidence type="ECO:0000313" key="14">
    <source>
        <dbReference type="Proteomes" id="UP000533269"/>
    </source>
</evidence>
<evidence type="ECO:0000256" key="8">
    <source>
        <dbReference type="ARBA" id="ARBA00023012"/>
    </source>
</evidence>
<dbReference type="AlphaFoldDB" id="A0A7W4TJ54"/>
<dbReference type="GO" id="GO:0000155">
    <property type="term" value="F:phosphorelay sensor kinase activity"/>
    <property type="evidence" value="ECO:0007669"/>
    <property type="project" value="InterPro"/>
</dbReference>
<comment type="catalytic activity">
    <reaction evidence="1">
        <text>ATP + protein L-histidine = ADP + protein N-phospho-L-histidine.</text>
        <dbReference type="EC" id="2.7.13.3"/>
    </reaction>
</comment>
<feature type="region of interest" description="Disordered" evidence="9">
    <location>
        <begin position="449"/>
        <end position="468"/>
    </location>
</feature>
<feature type="transmembrane region" description="Helical" evidence="10">
    <location>
        <begin position="95"/>
        <end position="111"/>
    </location>
</feature>
<reference evidence="13 14" key="1">
    <citation type="submission" date="2020-08" db="EMBL/GenBank/DDBJ databases">
        <title>The Agave Microbiome: Exploring the role of microbial communities in plant adaptations to desert environments.</title>
        <authorList>
            <person name="Partida-Martinez L.P."/>
        </authorList>
    </citation>
    <scope>NUCLEOTIDE SEQUENCE [LARGE SCALE GENOMIC DNA]</scope>
    <source>
        <strain evidence="13 14">AS2.23</strain>
    </source>
</reference>
<dbReference type="EMBL" id="JACHVY010000001">
    <property type="protein sequence ID" value="MBB2899397.1"/>
    <property type="molecule type" value="Genomic_DNA"/>
</dbReference>
<dbReference type="Pfam" id="PF02518">
    <property type="entry name" value="HATPase_c"/>
    <property type="match status" value="1"/>
</dbReference>
<evidence type="ECO:0000313" key="13">
    <source>
        <dbReference type="EMBL" id="MBB2899397.1"/>
    </source>
</evidence>
<keyword evidence="3" id="KW-0597">Phosphoprotein</keyword>
<evidence type="ECO:0000256" key="9">
    <source>
        <dbReference type="SAM" id="MobiDB-lite"/>
    </source>
</evidence>
<keyword evidence="10" id="KW-0472">Membrane</keyword>
<evidence type="ECO:0000256" key="10">
    <source>
        <dbReference type="SAM" id="Phobius"/>
    </source>
</evidence>
<dbReference type="InterPro" id="IPR050482">
    <property type="entry name" value="Sensor_HK_TwoCompSys"/>
</dbReference>
<feature type="transmembrane region" description="Helical" evidence="10">
    <location>
        <begin position="211"/>
        <end position="234"/>
    </location>
</feature>
<dbReference type="RefSeq" id="WP_183390062.1">
    <property type="nucleotide sequence ID" value="NZ_JACHVY010000001.1"/>
</dbReference>
<comment type="caution">
    <text evidence="13">The sequence shown here is derived from an EMBL/GenBank/DDBJ whole genome shotgun (WGS) entry which is preliminary data.</text>
</comment>
<feature type="transmembrane region" description="Helical" evidence="10">
    <location>
        <begin position="159"/>
        <end position="179"/>
    </location>
</feature>
<keyword evidence="4" id="KW-0808">Transferase</keyword>
<feature type="compositionally biased region" description="Low complexity" evidence="9">
    <location>
        <begin position="19"/>
        <end position="35"/>
    </location>
</feature>
<dbReference type="InterPro" id="IPR011712">
    <property type="entry name" value="Sig_transdc_His_kin_sub3_dim/P"/>
</dbReference>
<organism evidence="13 14">
    <name type="scientific">Kineococcus radiotolerans</name>
    <dbReference type="NCBI Taxonomy" id="131568"/>
    <lineage>
        <taxon>Bacteria</taxon>
        <taxon>Bacillati</taxon>
        <taxon>Actinomycetota</taxon>
        <taxon>Actinomycetes</taxon>
        <taxon>Kineosporiales</taxon>
        <taxon>Kineosporiaceae</taxon>
        <taxon>Kineococcus</taxon>
    </lineage>
</organism>
<feature type="compositionally biased region" description="Gly residues" evidence="9">
    <location>
        <begin position="453"/>
        <end position="465"/>
    </location>
</feature>
<dbReference type="SUPFAM" id="SSF55874">
    <property type="entry name" value="ATPase domain of HSP90 chaperone/DNA topoisomerase II/histidine kinase"/>
    <property type="match status" value="1"/>
</dbReference>
<feature type="region of interest" description="Disordered" evidence="9">
    <location>
        <begin position="1"/>
        <end position="37"/>
    </location>
</feature>
<dbReference type="Gene3D" id="3.30.565.10">
    <property type="entry name" value="Histidine kinase-like ATPase, C-terminal domain"/>
    <property type="match status" value="1"/>
</dbReference>
<sequence length="505" mass="51612">MSVAPAVGARWPRSRAHRAVGAPGATRPAAAPGPGLTDLGSAELGPVRRFLVRRPGVVDAGVVLVFTGWAVFTGVGADSMYGLGAHLGAQQVQRMQVASLALTAAGALALTRRRGRPALVAAVVGVLGVLALATTGATSGFELGLALALYALAARERPVVTWVVTGATVVALLAAARVLPLPLTVNALVLGADPAQAGGLEAVERRARGDALFSVVWAQTAVPVLVLALLAVAVGTSVRNRRMHVVRILEAADALGREQEQRLRLAQAGERARIAREMHDIVAHSVSVMIALGHGASVALDHAPERSRAALEDLVATGRSALGDMRRILGVLHEDGTAPVPSPAAPPAGDPHSAAPAAPMQPQPGGPDLDALLEGFRRAGLPVRATVSDRVGREGPDPLEELDANLGLAVYRIIQESLTNALRHAGGTAVVEVRVLVGDEHVEVVVTDAGARPGDGPGPGTGPGSQRGLVGLRERAAAFGGTLEAGPHGTGWRVRARLARNGAGT</sequence>
<feature type="region of interest" description="Disordered" evidence="9">
    <location>
        <begin position="335"/>
        <end position="371"/>
    </location>
</feature>
<keyword evidence="10" id="KW-1133">Transmembrane helix</keyword>
<gene>
    <name evidence="13" type="ORF">FHR75_000185</name>
</gene>
<proteinExistence type="predicted"/>
<dbReference type="EC" id="2.7.13.3" evidence="2"/>
<dbReference type="PANTHER" id="PTHR24421:SF10">
    <property type="entry name" value="NITRATE_NITRITE SENSOR PROTEIN NARQ"/>
    <property type="match status" value="1"/>
</dbReference>
<keyword evidence="7" id="KW-0067">ATP-binding</keyword>
<dbReference type="InterPro" id="IPR003594">
    <property type="entry name" value="HATPase_dom"/>
</dbReference>
<evidence type="ECO:0000259" key="11">
    <source>
        <dbReference type="Pfam" id="PF02518"/>
    </source>
</evidence>
<evidence type="ECO:0000256" key="6">
    <source>
        <dbReference type="ARBA" id="ARBA00022777"/>
    </source>
</evidence>
<keyword evidence="10" id="KW-0812">Transmembrane</keyword>
<evidence type="ECO:0000256" key="1">
    <source>
        <dbReference type="ARBA" id="ARBA00000085"/>
    </source>
</evidence>
<keyword evidence="6 13" id="KW-0418">Kinase</keyword>
<evidence type="ECO:0000256" key="7">
    <source>
        <dbReference type="ARBA" id="ARBA00022840"/>
    </source>
</evidence>
<dbReference type="InterPro" id="IPR036890">
    <property type="entry name" value="HATPase_C_sf"/>
</dbReference>
<dbReference type="GO" id="GO:0005524">
    <property type="term" value="F:ATP binding"/>
    <property type="evidence" value="ECO:0007669"/>
    <property type="project" value="UniProtKB-KW"/>
</dbReference>
<feature type="domain" description="Histidine kinase/HSP90-like ATPase" evidence="11">
    <location>
        <begin position="409"/>
        <end position="498"/>
    </location>
</feature>
<feature type="compositionally biased region" description="Pro residues" evidence="9">
    <location>
        <begin position="340"/>
        <end position="349"/>
    </location>
</feature>
<dbReference type="GO" id="GO:0046983">
    <property type="term" value="F:protein dimerization activity"/>
    <property type="evidence" value="ECO:0007669"/>
    <property type="project" value="InterPro"/>
</dbReference>
<dbReference type="GO" id="GO:0016020">
    <property type="term" value="C:membrane"/>
    <property type="evidence" value="ECO:0007669"/>
    <property type="project" value="InterPro"/>
</dbReference>
<evidence type="ECO:0000256" key="2">
    <source>
        <dbReference type="ARBA" id="ARBA00012438"/>
    </source>
</evidence>
<dbReference type="Gene3D" id="1.20.5.1930">
    <property type="match status" value="1"/>
</dbReference>
<dbReference type="Proteomes" id="UP000533269">
    <property type="component" value="Unassembled WGS sequence"/>
</dbReference>
<evidence type="ECO:0000256" key="3">
    <source>
        <dbReference type="ARBA" id="ARBA00022553"/>
    </source>
</evidence>
<evidence type="ECO:0000256" key="5">
    <source>
        <dbReference type="ARBA" id="ARBA00022741"/>
    </source>
</evidence>
<protein>
    <recommendedName>
        <fullName evidence="2">histidine kinase</fullName>
        <ecNumber evidence="2">2.7.13.3</ecNumber>
    </recommendedName>
</protein>